<dbReference type="SUPFAM" id="SSF52096">
    <property type="entry name" value="ClpP/crotonase"/>
    <property type="match status" value="1"/>
</dbReference>
<dbReference type="PANTHER" id="PTHR43802">
    <property type="entry name" value="ENOYL-COA HYDRATASE"/>
    <property type="match status" value="1"/>
</dbReference>
<dbReference type="Proteomes" id="UP001458880">
    <property type="component" value="Unassembled WGS sequence"/>
</dbReference>
<comment type="caution">
    <text evidence="3">The sequence shown here is derived from an EMBL/GenBank/DDBJ whole genome shotgun (WGS) entry which is preliminary data.</text>
</comment>
<dbReference type="GO" id="GO:0003824">
    <property type="term" value="F:catalytic activity"/>
    <property type="evidence" value="ECO:0007669"/>
    <property type="project" value="InterPro"/>
</dbReference>
<accession>A0AAW1I7V8</accession>
<evidence type="ECO:0000256" key="2">
    <source>
        <dbReference type="RuleBase" id="RU003707"/>
    </source>
</evidence>
<dbReference type="InterPro" id="IPR018376">
    <property type="entry name" value="Enoyl-CoA_hyd/isom_CS"/>
</dbReference>
<dbReference type="Pfam" id="PF00378">
    <property type="entry name" value="ECH_1"/>
    <property type="match status" value="1"/>
</dbReference>
<comment type="similarity">
    <text evidence="1 2">Belongs to the enoyl-CoA hydratase/isomerase family.</text>
</comment>
<dbReference type="InterPro" id="IPR029045">
    <property type="entry name" value="ClpP/crotonase-like_dom_sf"/>
</dbReference>
<dbReference type="PROSITE" id="PS00166">
    <property type="entry name" value="ENOYL_COA_HYDRATASE"/>
    <property type="match status" value="1"/>
</dbReference>
<dbReference type="NCBIfam" id="NF006108">
    <property type="entry name" value="PRK08259.1"/>
    <property type="match status" value="1"/>
</dbReference>
<evidence type="ECO:0000256" key="1">
    <source>
        <dbReference type="ARBA" id="ARBA00005254"/>
    </source>
</evidence>
<protein>
    <submittedName>
        <fullName evidence="3">Enoyl-CoA hydratase/isomerase</fullName>
    </submittedName>
</protein>
<dbReference type="Gene3D" id="3.90.226.10">
    <property type="entry name" value="2-enoyl-CoA Hydratase, Chain A, domain 1"/>
    <property type="match status" value="1"/>
</dbReference>
<gene>
    <name evidence="3" type="ORF">QE152_g38287</name>
</gene>
<evidence type="ECO:0000313" key="3">
    <source>
        <dbReference type="EMBL" id="KAK9685124.1"/>
    </source>
</evidence>
<dbReference type="AlphaFoldDB" id="A0AAW1I7V8"/>
<evidence type="ECO:0000313" key="4">
    <source>
        <dbReference type="Proteomes" id="UP001458880"/>
    </source>
</evidence>
<reference evidence="3 4" key="1">
    <citation type="journal article" date="2024" name="BMC Genomics">
        <title>De novo assembly and annotation of Popillia japonica's genome with initial clues to its potential as an invasive pest.</title>
        <authorList>
            <person name="Cucini C."/>
            <person name="Boschi S."/>
            <person name="Funari R."/>
            <person name="Cardaioli E."/>
            <person name="Iannotti N."/>
            <person name="Marturano G."/>
            <person name="Paoli F."/>
            <person name="Bruttini M."/>
            <person name="Carapelli A."/>
            <person name="Frati F."/>
            <person name="Nardi F."/>
        </authorList>
    </citation>
    <scope>NUCLEOTIDE SEQUENCE [LARGE SCALE GENOMIC DNA]</scope>
    <source>
        <strain evidence="3">DMR45628</strain>
    </source>
</reference>
<name>A0AAW1I7V8_POPJA</name>
<dbReference type="EMBL" id="JASPKY010000807">
    <property type="protein sequence ID" value="KAK9685124.1"/>
    <property type="molecule type" value="Genomic_DNA"/>
</dbReference>
<organism evidence="3 4">
    <name type="scientific">Popillia japonica</name>
    <name type="common">Japanese beetle</name>
    <dbReference type="NCBI Taxonomy" id="7064"/>
    <lineage>
        <taxon>Eukaryota</taxon>
        <taxon>Metazoa</taxon>
        <taxon>Ecdysozoa</taxon>
        <taxon>Arthropoda</taxon>
        <taxon>Hexapoda</taxon>
        <taxon>Insecta</taxon>
        <taxon>Pterygota</taxon>
        <taxon>Neoptera</taxon>
        <taxon>Endopterygota</taxon>
        <taxon>Coleoptera</taxon>
        <taxon>Polyphaga</taxon>
        <taxon>Scarabaeiformia</taxon>
        <taxon>Scarabaeidae</taxon>
        <taxon>Rutelinae</taxon>
        <taxon>Popillia</taxon>
    </lineage>
</organism>
<proteinExistence type="inferred from homology"/>
<keyword evidence="4" id="KW-1185">Reference proteome</keyword>
<dbReference type="InterPro" id="IPR001753">
    <property type="entry name" value="Enoyl-CoA_hydra/iso"/>
</dbReference>
<sequence>MILTKIFYSQIYNHVRNFCINAPKSVIVQKDGHVTTIGINRPEKRNCVDIATARLISNAIEEFENDNDSYVAVLYGVGGNFCAGYDLSELSKAENESAGMVHEEGTMGPTLRFIKKPMIAAVSGYAVAGGLELALMCDMRVVEETAIMGVFCRRFGVPLIDGGTVRLQAAIGLSRALDMILTGRGVTAKEAFEWGLANRVVACGTAYGQAIQLANSLIKFPQECMNADRQSAYNAAFATKYLELLRYEQDNGIPIISKESISGAKRFMTGIGKHGSTKDLTEKTIPKWEEEENKLANPRHKL</sequence>
<dbReference type="PANTHER" id="PTHR43802:SF1">
    <property type="entry name" value="IP11341P-RELATED"/>
    <property type="match status" value="1"/>
</dbReference>
<dbReference type="Gene3D" id="1.10.287.2460">
    <property type="match status" value="1"/>
</dbReference>
<dbReference type="CDD" id="cd06558">
    <property type="entry name" value="crotonase-like"/>
    <property type="match status" value="1"/>
</dbReference>